<dbReference type="AlphaFoldDB" id="A0A224XK77"/>
<organism evidence="10">
    <name type="scientific">Panstrongylus lignarius</name>
    <dbReference type="NCBI Taxonomy" id="156445"/>
    <lineage>
        <taxon>Eukaryota</taxon>
        <taxon>Metazoa</taxon>
        <taxon>Ecdysozoa</taxon>
        <taxon>Arthropoda</taxon>
        <taxon>Hexapoda</taxon>
        <taxon>Insecta</taxon>
        <taxon>Pterygota</taxon>
        <taxon>Neoptera</taxon>
        <taxon>Paraneoptera</taxon>
        <taxon>Hemiptera</taxon>
        <taxon>Heteroptera</taxon>
        <taxon>Panheteroptera</taxon>
        <taxon>Cimicomorpha</taxon>
        <taxon>Reduviidae</taxon>
        <taxon>Triatominae</taxon>
        <taxon>Panstrongylus</taxon>
    </lineage>
</organism>
<evidence type="ECO:0000256" key="1">
    <source>
        <dbReference type="ARBA" id="ARBA00004606"/>
    </source>
</evidence>
<keyword evidence="3 10" id="KW-0808">Transferase</keyword>
<reference evidence="10" key="1">
    <citation type="journal article" date="2018" name="PLoS Negl. Trop. Dis.">
        <title>An insight into the salivary gland and fat body transcriptome of Panstrongylus lignarius (Hemiptera: Heteroptera), the main vector of Chagas disease in Peru.</title>
        <authorList>
            <person name="Nevoa J.C."/>
            <person name="Mendes M.T."/>
            <person name="da Silva M.V."/>
            <person name="Soares S.C."/>
            <person name="Oliveira C.J.F."/>
            <person name="Ribeiro J.M.C."/>
        </authorList>
    </citation>
    <scope>NUCLEOTIDE SEQUENCE</scope>
</reference>
<protein>
    <submittedName>
        <fullName evidence="10">Putative beta-13-glucosyltransferase beta3glc-t beta-3-glycosyltransferase-like protein</fullName>
    </submittedName>
</protein>
<feature type="chain" id="PRO_5012465931" evidence="8">
    <location>
        <begin position="21"/>
        <end position="317"/>
    </location>
</feature>
<dbReference type="Pfam" id="PF02434">
    <property type="entry name" value="Fringe"/>
    <property type="match status" value="1"/>
</dbReference>
<evidence type="ECO:0000256" key="3">
    <source>
        <dbReference type="ARBA" id="ARBA00022679"/>
    </source>
</evidence>
<dbReference type="Gene3D" id="3.90.550.50">
    <property type="match status" value="2"/>
</dbReference>
<dbReference type="GO" id="GO:0016020">
    <property type="term" value="C:membrane"/>
    <property type="evidence" value="ECO:0007669"/>
    <property type="project" value="UniProtKB-SubCell"/>
</dbReference>
<dbReference type="GO" id="GO:0016757">
    <property type="term" value="F:glycosyltransferase activity"/>
    <property type="evidence" value="ECO:0007669"/>
    <property type="project" value="UniProtKB-KW"/>
</dbReference>
<dbReference type="EMBL" id="GFTR01004962">
    <property type="protein sequence ID" value="JAW11464.1"/>
    <property type="molecule type" value="Transcribed_RNA"/>
</dbReference>
<evidence type="ECO:0000313" key="10">
    <source>
        <dbReference type="EMBL" id="JAW11464.1"/>
    </source>
</evidence>
<keyword evidence="8" id="KW-0732">Signal</keyword>
<dbReference type="InterPro" id="IPR003378">
    <property type="entry name" value="Fringe-like_glycosylTrfase"/>
</dbReference>
<evidence type="ECO:0000256" key="2">
    <source>
        <dbReference type="ARBA" id="ARBA00022676"/>
    </source>
</evidence>
<evidence type="ECO:0000256" key="4">
    <source>
        <dbReference type="ARBA" id="ARBA00022692"/>
    </source>
</evidence>
<feature type="domain" description="Fringe-like glycosyltransferase" evidence="9">
    <location>
        <begin position="225"/>
        <end position="315"/>
    </location>
</feature>
<keyword evidence="7" id="KW-0472">Membrane</keyword>
<sequence length="317" mass="36043">MHPLKGTAFLFGLCISACLALDAGQIVTVILSQDNAYHSQIANRLKDNLIQQASIMQSKPTIYIVPNDLNYIGAWTVIPILPKLAKLHGNNTWWMYFCEDLTHVNLTQLVHGLDVYNTDKNIWLGYGLYDEEPSIIHHFAFAENPRFFKYPLFRAGFAIPSAFVARLMQQRSLKGKSEFSIDASHELAMFIGQKYPLIHVPTLFCAKKGIGCASYPLRSKLCNKRLSKEEIFVAVKTCHKFHHSRVPIVMKTWGREIPHLEFFSDKKNKTIPTTAVGVKNTERGHCSKTMKILKLALKRILYKLNNIKWVVLVDAGN</sequence>
<accession>A0A224XK77</accession>
<keyword evidence="5" id="KW-0735">Signal-anchor</keyword>
<keyword evidence="6" id="KW-1133">Transmembrane helix</keyword>
<evidence type="ECO:0000256" key="8">
    <source>
        <dbReference type="SAM" id="SignalP"/>
    </source>
</evidence>
<keyword evidence="4" id="KW-0812">Transmembrane</keyword>
<evidence type="ECO:0000259" key="9">
    <source>
        <dbReference type="Pfam" id="PF02434"/>
    </source>
</evidence>
<comment type="subcellular location">
    <subcellularLocation>
        <location evidence="1">Membrane</location>
        <topology evidence="1">Single-pass type II membrane protein</topology>
    </subcellularLocation>
</comment>
<name>A0A224XK77_9HEMI</name>
<evidence type="ECO:0000256" key="5">
    <source>
        <dbReference type="ARBA" id="ARBA00022968"/>
    </source>
</evidence>
<evidence type="ECO:0000256" key="7">
    <source>
        <dbReference type="ARBA" id="ARBA00023136"/>
    </source>
</evidence>
<keyword evidence="2" id="KW-0328">Glycosyltransferase</keyword>
<feature type="signal peptide" evidence="8">
    <location>
        <begin position="1"/>
        <end position="20"/>
    </location>
</feature>
<proteinExistence type="predicted"/>
<evidence type="ECO:0000256" key="6">
    <source>
        <dbReference type="ARBA" id="ARBA00022989"/>
    </source>
</evidence>